<dbReference type="GO" id="GO:1901982">
    <property type="term" value="F:maltose binding"/>
    <property type="evidence" value="ECO:0007669"/>
    <property type="project" value="TreeGrafter"/>
</dbReference>
<dbReference type="PANTHER" id="PTHR30061">
    <property type="entry name" value="MALTOSE-BINDING PERIPLASMIC PROTEIN"/>
    <property type="match status" value="1"/>
</dbReference>
<feature type="chain" id="PRO_5026720401" evidence="4">
    <location>
        <begin position="30"/>
        <end position="434"/>
    </location>
</feature>
<evidence type="ECO:0000256" key="2">
    <source>
        <dbReference type="ARBA" id="ARBA00022448"/>
    </source>
</evidence>
<reference evidence="5" key="1">
    <citation type="submission" date="2020-02" db="EMBL/GenBank/DDBJ databases">
        <authorList>
            <person name="Meier V. D."/>
        </authorList>
    </citation>
    <scope>NUCLEOTIDE SEQUENCE</scope>
    <source>
        <strain evidence="5">AVDCRST_MAG54</strain>
    </source>
</reference>
<dbReference type="Gene3D" id="3.40.190.10">
    <property type="entry name" value="Periplasmic binding protein-like II"/>
    <property type="match status" value="2"/>
</dbReference>
<dbReference type="EMBL" id="CADCTH010000029">
    <property type="protein sequence ID" value="CAA9212565.1"/>
    <property type="molecule type" value="Genomic_DNA"/>
</dbReference>
<evidence type="ECO:0000256" key="4">
    <source>
        <dbReference type="SAM" id="SignalP"/>
    </source>
</evidence>
<feature type="signal peptide" evidence="4">
    <location>
        <begin position="1"/>
        <end position="29"/>
    </location>
</feature>
<keyword evidence="3 4" id="KW-0732">Signal</keyword>
<keyword evidence="2" id="KW-0813">Transport</keyword>
<dbReference type="AlphaFoldDB" id="A0A6J4H1L5"/>
<evidence type="ECO:0000256" key="1">
    <source>
        <dbReference type="ARBA" id="ARBA00008520"/>
    </source>
</evidence>
<evidence type="ECO:0000256" key="3">
    <source>
        <dbReference type="ARBA" id="ARBA00022729"/>
    </source>
</evidence>
<dbReference type="PROSITE" id="PS51257">
    <property type="entry name" value="PROKAR_LIPOPROTEIN"/>
    <property type="match status" value="1"/>
</dbReference>
<sequence length="434" mass="46000">MRHPRRRLRWSLTVVVAVLAALVSGCSGAPPGPPVLTWYINPDDGGQAEIASRCSAASGGRYTIVTSQLPREASEQREQLVRRLAAEDSSIDLMSLDPPYVPEFAQAGFLAPMPPEVQARAAEGVVPSALNGVTWQGRIVAVPFWANTQLLWYRKSMVAPMGLDMTRPVTWDQIIQAAQRAGTQVGAQGARAESLTVWLNALIESGGGAVITGESETNPELVQLGLTAPPAIEAARIMRSMVETGVAGPGFDTQDEDATASAFQDGSSAFMVNWPFVWGQATSGVEEGTLAPDVVADYGWALYPQTAPGLPSAPPYGGINLGVGAYSAHPDLAYDATACITSVENTAYYMITNGNPAARSAVYDRPDVLAEFPMAPVIRQSLTQAAPRPKTPYYAEVSEGLQRSFHPVGGIVPGPTNQSAQDLIQAVLAKEALL</sequence>
<accession>A0A6J4H1L5</accession>
<dbReference type="SUPFAM" id="SSF53850">
    <property type="entry name" value="Periplasmic binding protein-like II"/>
    <property type="match status" value="1"/>
</dbReference>
<name>A0A6J4H1L5_9PSEU</name>
<comment type="similarity">
    <text evidence="1">Belongs to the bacterial solute-binding protein 1 family.</text>
</comment>
<organism evidence="5">
    <name type="scientific">uncultured Actinomycetospora sp</name>
    <dbReference type="NCBI Taxonomy" id="1135996"/>
    <lineage>
        <taxon>Bacteria</taxon>
        <taxon>Bacillati</taxon>
        <taxon>Actinomycetota</taxon>
        <taxon>Actinomycetes</taxon>
        <taxon>Pseudonocardiales</taxon>
        <taxon>Pseudonocardiaceae</taxon>
        <taxon>Actinomycetospora</taxon>
        <taxon>environmental samples</taxon>
    </lineage>
</organism>
<gene>
    <name evidence="5" type="ORF">AVDCRST_MAG54-189</name>
</gene>
<dbReference type="Pfam" id="PF01547">
    <property type="entry name" value="SBP_bac_1"/>
    <property type="match status" value="1"/>
</dbReference>
<dbReference type="PANTHER" id="PTHR30061:SF50">
    <property type="entry name" value="MALTOSE_MALTODEXTRIN-BINDING PERIPLASMIC PROTEIN"/>
    <property type="match status" value="1"/>
</dbReference>
<protein>
    <submittedName>
        <fullName evidence="5">ABC transporter, substrate-binding protein (Cluster 1, maltose/g3p/polyamine/iron)</fullName>
    </submittedName>
</protein>
<dbReference type="GO" id="GO:0015768">
    <property type="term" value="P:maltose transport"/>
    <property type="evidence" value="ECO:0007669"/>
    <property type="project" value="TreeGrafter"/>
</dbReference>
<dbReference type="InterPro" id="IPR006059">
    <property type="entry name" value="SBP"/>
</dbReference>
<proteinExistence type="inferred from homology"/>
<evidence type="ECO:0000313" key="5">
    <source>
        <dbReference type="EMBL" id="CAA9212565.1"/>
    </source>
</evidence>
<dbReference type="GO" id="GO:0042956">
    <property type="term" value="P:maltodextrin transmembrane transport"/>
    <property type="evidence" value="ECO:0007669"/>
    <property type="project" value="TreeGrafter"/>
</dbReference>
<dbReference type="GO" id="GO:0055052">
    <property type="term" value="C:ATP-binding cassette (ABC) transporter complex, substrate-binding subunit-containing"/>
    <property type="evidence" value="ECO:0007669"/>
    <property type="project" value="TreeGrafter"/>
</dbReference>